<comment type="caution">
    <text evidence="2">The sequence shown here is derived from an EMBL/GenBank/DDBJ whole genome shotgun (WGS) entry which is preliminary data.</text>
</comment>
<dbReference type="EMBL" id="LATX01001532">
    <property type="protein sequence ID" value="KTB40948.1"/>
    <property type="molecule type" value="Genomic_DNA"/>
</dbReference>
<organism evidence="2 3">
    <name type="scientific">Moniliophthora roreri</name>
    <name type="common">Frosty pod rot fungus</name>
    <name type="synonym">Monilia roreri</name>
    <dbReference type="NCBI Taxonomy" id="221103"/>
    <lineage>
        <taxon>Eukaryota</taxon>
        <taxon>Fungi</taxon>
        <taxon>Dikarya</taxon>
        <taxon>Basidiomycota</taxon>
        <taxon>Agaricomycotina</taxon>
        <taxon>Agaricomycetes</taxon>
        <taxon>Agaricomycetidae</taxon>
        <taxon>Agaricales</taxon>
        <taxon>Marasmiineae</taxon>
        <taxon>Marasmiaceae</taxon>
        <taxon>Moniliophthora</taxon>
    </lineage>
</organism>
<proteinExistence type="predicted"/>
<evidence type="ECO:0000256" key="1">
    <source>
        <dbReference type="SAM" id="MobiDB-lite"/>
    </source>
</evidence>
<accession>A0A0W0FX99</accession>
<evidence type="ECO:0000313" key="3">
    <source>
        <dbReference type="Proteomes" id="UP000054988"/>
    </source>
</evidence>
<reference evidence="2 3" key="1">
    <citation type="submission" date="2015-12" db="EMBL/GenBank/DDBJ databases">
        <title>Draft genome sequence of Moniliophthora roreri, the causal agent of frosty pod rot of cacao.</title>
        <authorList>
            <person name="Aime M.C."/>
            <person name="Diaz-Valderrama J.R."/>
            <person name="Kijpornyongpan T."/>
            <person name="Phillips-Mora W."/>
        </authorList>
    </citation>
    <scope>NUCLEOTIDE SEQUENCE [LARGE SCALE GENOMIC DNA]</scope>
    <source>
        <strain evidence="2 3">MCA 2952</strain>
    </source>
</reference>
<dbReference type="Proteomes" id="UP000054988">
    <property type="component" value="Unassembled WGS sequence"/>
</dbReference>
<protein>
    <submittedName>
        <fullName evidence="2">Uncharacterized protein</fullName>
    </submittedName>
</protein>
<feature type="region of interest" description="Disordered" evidence="1">
    <location>
        <begin position="140"/>
        <end position="168"/>
    </location>
</feature>
<feature type="compositionally biased region" description="Polar residues" evidence="1">
    <location>
        <begin position="140"/>
        <end position="149"/>
    </location>
</feature>
<sequence length="185" mass="20450">MEKEWKPNDPSFLTLLKESIISIDWDDEAGAHLASLKQSDTLFLDYWALLKALNALLKGTHYYLSDEGLKVHAQLNIAEPYCAYLKDKQVSPALTCSQWAQKAMEHDSAFCAWDSLQKASAKVHFNALIKDLKAKCSPLSSASTFNSKTHGTKLPSNMSSSSSQNSSSPYYCMNTRAASSVMTSI</sequence>
<name>A0A0W0FX99_MONRR</name>
<evidence type="ECO:0000313" key="2">
    <source>
        <dbReference type="EMBL" id="KTB40948.1"/>
    </source>
</evidence>
<dbReference type="AlphaFoldDB" id="A0A0W0FX99"/>
<feature type="compositionally biased region" description="Low complexity" evidence="1">
    <location>
        <begin position="156"/>
        <end position="168"/>
    </location>
</feature>
<gene>
    <name evidence="2" type="ORF">WG66_6482</name>
</gene>